<name>A0A838CSI4_9BACI</name>
<gene>
    <name evidence="1" type="ORF">H0266_08400</name>
</gene>
<comment type="caution">
    <text evidence="1">The sequence shown here is derived from an EMBL/GenBank/DDBJ whole genome shotgun (WGS) entry which is preliminary data.</text>
</comment>
<dbReference type="EMBL" id="JACEFG010000002">
    <property type="protein sequence ID" value="MBA2174911.1"/>
    <property type="molecule type" value="Genomic_DNA"/>
</dbReference>
<evidence type="ECO:0000313" key="2">
    <source>
        <dbReference type="Proteomes" id="UP000571017"/>
    </source>
</evidence>
<reference evidence="1 2" key="1">
    <citation type="journal article" date="2004" name="Extremophiles">
        <title>Halobacillus locisalis sp. nov., a halophilic bacterium isolated from a marine solar saltern of the Yellow Sea in Korea.</title>
        <authorList>
            <person name="Yoon J.H."/>
            <person name="Kang K.H."/>
            <person name="Oh T.K."/>
            <person name="Park Y.H."/>
        </authorList>
    </citation>
    <scope>NUCLEOTIDE SEQUENCE [LARGE SCALE GENOMIC DNA]</scope>
    <source>
        <strain evidence="1 2">KCTC 3788</strain>
    </source>
</reference>
<dbReference type="Proteomes" id="UP000571017">
    <property type="component" value="Unassembled WGS sequence"/>
</dbReference>
<organism evidence="1 2">
    <name type="scientific">Halobacillus locisalis</name>
    <dbReference type="NCBI Taxonomy" id="220753"/>
    <lineage>
        <taxon>Bacteria</taxon>
        <taxon>Bacillati</taxon>
        <taxon>Bacillota</taxon>
        <taxon>Bacilli</taxon>
        <taxon>Bacillales</taxon>
        <taxon>Bacillaceae</taxon>
        <taxon>Halobacillus</taxon>
    </lineage>
</organism>
<accession>A0A838CSI4</accession>
<keyword evidence="2" id="KW-1185">Reference proteome</keyword>
<evidence type="ECO:0000313" key="1">
    <source>
        <dbReference type="EMBL" id="MBA2174911.1"/>
    </source>
</evidence>
<sequence length="237" mass="26529">MHVFEAIEEIESMPQVRAMDLYLDKLGKKVDGDDIRWTVREIYSINLDAVSELDAGKQVTSYPETIMEGVEESLSDEQIEGTIEEYIFSLSKVEVMDLYLESLEGTPTGAEARVLINDIFGVNLDGISSLEKAGISLFSKEQWIMQSEKDLFAVYTGVTDVDVYILPTEYFTEQTGLTTLPEALQERLKAIGYSYNEDVGGYYYAEPNGESVPDAFKGQTLGTLAGFIQEEYAELLQ</sequence>
<protein>
    <submittedName>
        <fullName evidence="1">Uncharacterized protein</fullName>
    </submittedName>
</protein>
<dbReference type="AlphaFoldDB" id="A0A838CSI4"/>
<proteinExistence type="predicted"/>